<keyword evidence="1 5" id="KW-0689">Ribosomal protein</keyword>
<dbReference type="CDD" id="cd00387">
    <property type="entry name" value="Ribosomal_L7_L12"/>
    <property type="match status" value="1"/>
</dbReference>
<dbReference type="PANTHER" id="PTHR45987">
    <property type="entry name" value="39S RIBOSOMAL PROTEIN L12"/>
    <property type="match status" value="1"/>
</dbReference>
<protein>
    <submittedName>
        <fullName evidence="5">Ribosomal protein L7/L12, putative</fullName>
    </submittedName>
</protein>
<reference evidence="5 6" key="1">
    <citation type="submission" date="2008-07" db="EMBL/GenBank/DDBJ databases">
        <authorList>
            <person name="El-Sayed N."/>
            <person name="Caler E."/>
            <person name="Inman J."/>
            <person name="Amedeo P."/>
            <person name="Hass B."/>
            <person name="Wortman J."/>
        </authorList>
    </citation>
    <scope>NUCLEOTIDE SEQUENCE [LARGE SCALE GENOMIC DNA]</scope>
    <source>
        <strain evidence="6">ATCC 50983 / TXsc</strain>
    </source>
</reference>
<evidence type="ECO:0000313" key="5">
    <source>
        <dbReference type="EMBL" id="EER06730.1"/>
    </source>
</evidence>
<feature type="domain" description="Large ribosomal subunit protein bL12 C-terminal" evidence="4">
    <location>
        <begin position="87"/>
        <end position="151"/>
    </location>
</feature>
<accession>C5L982</accession>
<proteinExistence type="predicted"/>
<evidence type="ECO:0000256" key="3">
    <source>
        <dbReference type="SAM" id="MobiDB-lite"/>
    </source>
</evidence>
<dbReference type="OrthoDB" id="250175at2759"/>
<dbReference type="RefSeq" id="XP_002774914.1">
    <property type="nucleotide sequence ID" value="XM_002774868.1"/>
</dbReference>
<dbReference type="Gene3D" id="3.30.1390.10">
    <property type="match status" value="1"/>
</dbReference>
<dbReference type="InParanoid" id="C5L982"/>
<sequence length="152" mass="16535">MIFTNQVPQVGVFPQELPSVSQSVQAFHFEELFNMMGDATMVPSPATIPAENTIPPEDEASGESLVDEQTPVAKTETAAAPKMVKAVKLTSFPSENKIKVIKEIRQLLGLGLKEAKDASENLPRVLAKQVPWDEANGIVARFADLDAEITME</sequence>
<dbReference type="InterPro" id="IPR013823">
    <property type="entry name" value="Ribosomal_bL12_C"/>
</dbReference>
<dbReference type="GO" id="GO:0005840">
    <property type="term" value="C:ribosome"/>
    <property type="evidence" value="ECO:0007669"/>
    <property type="project" value="UniProtKB-KW"/>
</dbReference>
<evidence type="ECO:0000256" key="1">
    <source>
        <dbReference type="ARBA" id="ARBA00022980"/>
    </source>
</evidence>
<dbReference type="GO" id="GO:0006412">
    <property type="term" value="P:translation"/>
    <property type="evidence" value="ECO:0007669"/>
    <property type="project" value="InterPro"/>
</dbReference>
<dbReference type="AlphaFoldDB" id="C5L982"/>
<dbReference type="Pfam" id="PF00542">
    <property type="entry name" value="Ribosomal_L12"/>
    <property type="match status" value="1"/>
</dbReference>
<gene>
    <name evidence="5" type="ORF">Pmar_PMAR007446</name>
</gene>
<dbReference type="Proteomes" id="UP000007800">
    <property type="component" value="Unassembled WGS sequence"/>
</dbReference>
<feature type="region of interest" description="Disordered" evidence="3">
    <location>
        <begin position="50"/>
        <end position="72"/>
    </location>
</feature>
<evidence type="ECO:0000259" key="4">
    <source>
        <dbReference type="Pfam" id="PF00542"/>
    </source>
</evidence>
<keyword evidence="6" id="KW-1185">Reference proteome</keyword>
<dbReference type="EMBL" id="GG680370">
    <property type="protein sequence ID" value="EER06730.1"/>
    <property type="molecule type" value="Genomic_DNA"/>
</dbReference>
<dbReference type="GO" id="GO:0003735">
    <property type="term" value="F:structural constituent of ribosome"/>
    <property type="evidence" value="ECO:0007669"/>
    <property type="project" value="InterPro"/>
</dbReference>
<dbReference type="PANTHER" id="PTHR45987:SF4">
    <property type="entry name" value="LARGE RIBOSOMAL SUBUNIT PROTEIN BL12M"/>
    <property type="match status" value="1"/>
</dbReference>
<dbReference type="GO" id="GO:0003729">
    <property type="term" value="F:mRNA binding"/>
    <property type="evidence" value="ECO:0007669"/>
    <property type="project" value="TreeGrafter"/>
</dbReference>
<evidence type="ECO:0000313" key="6">
    <source>
        <dbReference type="Proteomes" id="UP000007800"/>
    </source>
</evidence>
<organism evidence="6">
    <name type="scientific">Perkinsus marinus (strain ATCC 50983 / TXsc)</name>
    <dbReference type="NCBI Taxonomy" id="423536"/>
    <lineage>
        <taxon>Eukaryota</taxon>
        <taxon>Sar</taxon>
        <taxon>Alveolata</taxon>
        <taxon>Perkinsozoa</taxon>
        <taxon>Perkinsea</taxon>
        <taxon>Perkinsida</taxon>
        <taxon>Perkinsidae</taxon>
        <taxon>Perkinsus</taxon>
    </lineage>
</organism>
<name>C5L982_PERM5</name>
<evidence type="ECO:0000256" key="2">
    <source>
        <dbReference type="ARBA" id="ARBA00023274"/>
    </source>
</evidence>
<keyword evidence="2" id="KW-0687">Ribonucleoprotein</keyword>
<dbReference type="SUPFAM" id="SSF54736">
    <property type="entry name" value="ClpS-like"/>
    <property type="match status" value="1"/>
</dbReference>
<dbReference type="GO" id="GO:1990904">
    <property type="term" value="C:ribonucleoprotein complex"/>
    <property type="evidence" value="ECO:0007669"/>
    <property type="project" value="UniProtKB-KW"/>
</dbReference>
<dbReference type="GeneID" id="9056588"/>
<dbReference type="InterPro" id="IPR014719">
    <property type="entry name" value="Ribosomal_bL12_C/ClpS-like"/>
</dbReference>
<dbReference type="InterPro" id="IPR000206">
    <property type="entry name" value="Ribosomal_bL12"/>
</dbReference>